<proteinExistence type="predicted"/>
<keyword evidence="3" id="KW-1185">Reference proteome</keyword>
<dbReference type="RefSeq" id="WP_150403365.1">
    <property type="nucleotide sequence ID" value="NZ_VXLC01000008.1"/>
</dbReference>
<evidence type="ECO:0000313" key="2">
    <source>
        <dbReference type="EMBL" id="KAA8887034.1"/>
    </source>
</evidence>
<evidence type="ECO:0000259" key="1">
    <source>
        <dbReference type="Pfam" id="PF01230"/>
    </source>
</evidence>
<name>A0A5N0EFL4_9NOCA</name>
<dbReference type="EMBL" id="VXLC01000008">
    <property type="protein sequence ID" value="KAA8887034.1"/>
    <property type="molecule type" value="Genomic_DNA"/>
</dbReference>
<accession>A0A5N0EFL4</accession>
<sequence>MDPQNALAQHPGTRSASAAFGRQTATIDAGAYIDRLQADNAAGRCFICELADEQPTPAQTVAYRDEHCVVFFPRWPRLYAYCLLAPRRHTTNVVSDFTEHDYLALQLRIHRLGRVLAEITPTERLYVFSFGSMQGVAHVHWHVAPLPPGIPFREQQFAAVDKLEYLVIAEAELVELAERIGAGMTALAEQDLGRSSGSNMGDCVLGPRKR</sequence>
<gene>
    <name evidence="2" type="ORF">F3087_19130</name>
</gene>
<comment type="caution">
    <text evidence="2">The sequence shown here is derived from an EMBL/GenBank/DDBJ whole genome shotgun (WGS) entry which is preliminary data.</text>
</comment>
<dbReference type="InterPro" id="IPR011146">
    <property type="entry name" value="HIT-like"/>
</dbReference>
<dbReference type="Proteomes" id="UP000323876">
    <property type="component" value="Unassembled WGS sequence"/>
</dbReference>
<dbReference type="PANTHER" id="PTHR46648:SF1">
    <property type="entry name" value="ADENOSINE 5'-MONOPHOSPHORAMIDASE HNT1"/>
    <property type="match status" value="1"/>
</dbReference>
<dbReference type="GO" id="GO:0003824">
    <property type="term" value="F:catalytic activity"/>
    <property type="evidence" value="ECO:0007669"/>
    <property type="project" value="InterPro"/>
</dbReference>
<dbReference type="InterPro" id="IPR001310">
    <property type="entry name" value="Histidine_triad_HIT"/>
</dbReference>
<dbReference type="AlphaFoldDB" id="A0A5N0EFL4"/>
<dbReference type="SUPFAM" id="SSF54197">
    <property type="entry name" value="HIT-like"/>
    <property type="match status" value="1"/>
</dbReference>
<protein>
    <submittedName>
        <fullName evidence="2">HIT domain-containing protein</fullName>
    </submittedName>
</protein>
<dbReference type="GO" id="GO:0009117">
    <property type="term" value="P:nucleotide metabolic process"/>
    <property type="evidence" value="ECO:0007669"/>
    <property type="project" value="TreeGrafter"/>
</dbReference>
<reference evidence="2 3" key="1">
    <citation type="submission" date="2019-09" db="EMBL/GenBank/DDBJ databases">
        <authorList>
            <person name="Wang X."/>
        </authorList>
    </citation>
    <scope>NUCLEOTIDE SEQUENCE [LARGE SCALE GENOMIC DNA]</scope>
    <source>
        <strain evidence="2 3">CICC 11023</strain>
    </source>
</reference>
<dbReference type="PANTHER" id="PTHR46648">
    <property type="entry name" value="HIT FAMILY PROTEIN 1"/>
    <property type="match status" value="1"/>
</dbReference>
<dbReference type="OrthoDB" id="9784774at2"/>
<evidence type="ECO:0000313" key="3">
    <source>
        <dbReference type="Proteomes" id="UP000323876"/>
    </source>
</evidence>
<organism evidence="2 3">
    <name type="scientific">Nocardia colli</name>
    <dbReference type="NCBI Taxonomy" id="2545717"/>
    <lineage>
        <taxon>Bacteria</taxon>
        <taxon>Bacillati</taxon>
        <taxon>Actinomycetota</taxon>
        <taxon>Actinomycetes</taxon>
        <taxon>Mycobacteriales</taxon>
        <taxon>Nocardiaceae</taxon>
        <taxon>Nocardia</taxon>
    </lineage>
</organism>
<dbReference type="Gene3D" id="3.30.428.10">
    <property type="entry name" value="HIT-like"/>
    <property type="match status" value="1"/>
</dbReference>
<dbReference type="Pfam" id="PF01230">
    <property type="entry name" value="HIT"/>
    <property type="match status" value="1"/>
</dbReference>
<feature type="domain" description="HIT" evidence="1">
    <location>
        <begin position="59"/>
        <end position="145"/>
    </location>
</feature>
<dbReference type="InterPro" id="IPR036265">
    <property type="entry name" value="HIT-like_sf"/>
</dbReference>